<proteinExistence type="inferred from homology"/>
<evidence type="ECO:0000256" key="3">
    <source>
        <dbReference type="ARBA" id="ARBA00006247"/>
    </source>
</evidence>
<dbReference type="SUPFAM" id="SSF55031">
    <property type="entry name" value="Bacterial exopeptidase dimerisation domain"/>
    <property type="match status" value="1"/>
</dbReference>
<gene>
    <name evidence="11" type="primary">argE</name>
    <name evidence="11" type="ORF">BN1095_210226</name>
    <name evidence="9" type="ORF">BN1096_170018</name>
    <name evidence="10" type="ORF">BN1097_150015</name>
</gene>
<dbReference type="Pfam" id="PF01546">
    <property type="entry name" value="Peptidase_M20"/>
    <property type="match status" value="1"/>
</dbReference>
<dbReference type="Pfam" id="PF07687">
    <property type="entry name" value="M20_dimer"/>
    <property type="match status" value="1"/>
</dbReference>
<dbReference type="InterPro" id="IPR010182">
    <property type="entry name" value="ArgE/DapE"/>
</dbReference>
<organism evidence="11">
    <name type="scientific">Clostridioides difficile</name>
    <name type="common">Peptoclostridium difficile</name>
    <dbReference type="NCBI Taxonomy" id="1496"/>
    <lineage>
        <taxon>Bacteria</taxon>
        <taxon>Bacillati</taxon>
        <taxon>Bacillota</taxon>
        <taxon>Clostridia</taxon>
        <taxon>Peptostreptococcales</taxon>
        <taxon>Peptostreptococcaceae</taxon>
        <taxon>Clostridioides</taxon>
    </lineage>
</organism>
<comment type="similarity">
    <text evidence="3">Belongs to the peptidase M20A family.</text>
</comment>
<keyword evidence="4" id="KW-0479">Metal-binding</keyword>
<evidence type="ECO:0000256" key="1">
    <source>
        <dbReference type="ARBA" id="ARBA00001941"/>
    </source>
</evidence>
<dbReference type="EMBL" id="LK932466">
    <property type="protein sequence ID" value="CDS83367.1"/>
    <property type="molecule type" value="Genomic_DNA"/>
</dbReference>
<keyword evidence="7" id="KW-0170">Cobalt</keyword>
<dbReference type="CDD" id="cd08659">
    <property type="entry name" value="M20_ArgE_DapE-like"/>
    <property type="match status" value="1"/>
</dbReference>
<sequence length="420" mass="46621">MKKILLDTLNSKKQEYIDYLKELVSIKTEDVGHGILGGFEKEGQEYIEKLANYIGFSVDRQEMSEELIKKAKNIYKEGNLGHNYQDRYNLICKYSDDLPGKTIVFNGHVDTMPPGDISKWKYNPYRATEDNGKLYGLGTADMKSGLIASILAVKLIKDSGLNVPGNVKIMSVVDEEGGGNGTINAVMNGIGGDYCIICEPSEQNLIVAHMGFVFFEVEVKGVSLHCGSKWEGVNAIEKAMLLLQDIKELEHNWLMIYKHPLLPSPTINLGVINGGTAGSTVPDKCVFNLCVHFLPNIMSYEQVVNDVTNVIMTRANGDLWLKDNKPNINIYQSGLGFEMDKDSDFVVNAHKILEETLGKKLEIKGSTAGNDARLMKNLAEIPTLILGPGSIEQCHSIDEYVEIKEYLDSILMYASIILNL</sequence>
<evidence type="ECO:0000313" key="10">
    <source>
        <dbReference type="EMBL" id="CDS83469.1"/>
    </source>
</evidence>
<dbReference type="GO" id="GO:0008777">
    <property type="term" value="F:acetylornithine deacetylase activity"/>
    <property type="evidence" value="ECO:0007669"/>
    <property type="project" value="UniProtKB-EC"/>
</dbReference>
<evidence type="ECO:0000313" key="9">
    <source>
        <dbReference type="EMBL" id="CDS83367.1"/>
    </source>
</evidence>
<evidence type="ECO:0000259" key="8">
    <source>
        <dbReference type="Pfam" id="PF07687"/>
    </source>
</evidence>
<dbReference type="InterPro" id="IPR050072">
    <property type="entry name" value="Peptidase_M20A"/>
</dbReference>
<dbReference type="Gene3D" id="3.40.630.10">
    <property type="entry name" value="Zn peptidases"/>
    <property type="match status" value="1"/>
</dbReference>
<dbReference type="PANTHER" id="PTHR43808:SF25">
    <property type="entry name" value="PEPTIDASE M20 DIMERISATION DOMAIN-CONTAINING PROTEIN"/>
    <property type="match status" value="1"/>
</dbReference>
<evidence type="ECO:0000256" key="7">
    <source>
        <dbReference type="ARBA" id="ARBA00023285"/>
    </source>
</evidence>
<dbReference type="GO" id="GO:0046872">
    <property type="term" value="F:metal ion binding"/>
    <property type="evidence" value="ECO:0007669"/>
    <property type="project" value="UniProtKB-KW"/>
</dbReference>
<dbReference type="InterPro" id="IPR011650">
    <property type="entry name" value="Peptidase_M20_dimer"/>
</dbReference>
<protein>
    <submittedName>
        <fullName evidence="11">Acetylornithine deacetylase ArgE</fullName>
        <ecNumber evidence="11">3.5.1.16</ecNumber>
    </submittedName>
    <submittedName>
        <fullName evidence="10">Putative acetylornithine deacetylase</fullName>
    </submittedName>
</protein>
<keyword evidence="5 11" id="KW-0378">Hydrolase</keyword>
<evidence type="ECO:0000256" key="2">
    <source>
        <dbReference type="ARBA" id="ARBA00001947"/>
    </source>
</evidence>
<dbReference type="EC" id="3.5.1.16" evidence="11"/>
<keyword evidence="6" id="KW-0862">Zinc</keyword>
<dbReference type="EMBL" id="LK932861">
    <property type="protein sequence ID" value="CDS99763.1"/>
    <property type="molecule type" value="Genomic_DNA"/>
</dbReference>
<name>A0A069ALA1_CLODI</name>
<evidence type="ECO:0000256" key="5">
    <source>
        <dbReference type="ARBA" id="ARBA00022801"/>
    </source>
</evidence>
<evidence type="ECO:0000256" key="4">
    <source>
        <dbReference type="ARBA" id="ARBA00022723"/>
    </source>
</evidence>
<dbReference type="InterPro" id="IPR036264">
    <property type="entry name" value="Bact_exopeptidase_dim_dom"/>
</dbReference>
<dbReference type="PANTHER" id="PTHR43808">
    <property type="entry name" value="ACETYLORNITHINE DEACETYLASE"/>
    <property type="match status" value="1"/>
</dbReference>
<evidence type="ECO:0000313" key="11">
    <source>
        <dbReference type="EMBL" id="CDS99763.1"/>
    </source>
</evidence>
<accession>A0A069ALA1</accession>
<reference evidence="11" key="1">
    <citation type="submission" date="2014-07" db="EMBL/GenBank/DDBJ databases">
        <authorList>
            <person name="Monot Marc"/>
        </authorList>
    </citation>
    <scope>NUCLEOTIDE SEQUENCE</scope>
    <source>
        <strain evidence="11">7032989</strain>
        <strain evidence="10">7032994</strain>
    </source>
</reference>
<dbReference type="SUPFAM" id="SSF53187">
    <property type="entry name" value="Zn-dependent exopeptidases"/>
    <property type="match status" value="1"/>
</dbReference>
<dbReference type="NCBIfam" id="TIGR01910">
    <property type="entry name" value="DapE-ArgE"/>
    <property type="match status" value="1"/>
</dbReference>
<feature type="domain" description="Peptidase M20 dimerisation" evidence="8">
    <location>
        <begin position="207"/>
        <end position="313"/>
    </location>
</feature>
<comment type="cofactor">
    <cofactor evidence="1">
        <name>Co(2+)</name>
        <dbReference type="ChEBI" id="CHEBI:48828"/>
    </cofactor>
</comment>
<dbReference type="InterPro" id="IPR002933">
    <property type="entry name" value="Peptidase_M20"/>
</dbReference>
<dbReference type="RefSeq" id="WP_021366093.1">
    <property type="nucleotide sequence ID" value="NZ_BBYB01000122.1"/>
</dbReference>
<evidence type="ECO:0000256" key="6">
    <source>
        <dbReference type="ARBA" id="ARBA00022833"/>
    </source>
</evidence>
<dbReference type="EMBL" id="LK932349">
    <property type="protein sequence ID" value="CDS83469.1"/>
    <property type="molecule type" value="Genomic_DNA"/>
</dbReference>
<dbReference type="AlphaFoldDB" id="A0A069ALA1"/>
<dbReference type="Gene3D" id="3.30.70.360">
    <property type="match status" value="1"/>
</dbReference>
<comment type="cofactor">
    <cofactor evidence="2">
        <name>Zn(2+)</name>
        <dbReference type="ChEBI" id="CHEBI:29105"/>
    </cofactor>
</comment>